<keyword evidence="2" id="KW-1185">Reference proteome</keyword>
<dbReference type="Proteomes" id="UP001249851">
    <property type="component" value="Unassembled WGS sequence"/>
</dbReference>
<evidence type="ECO:0000313" key="1">
    <source>
        <dbReference type="EMBL" id="KAK2547798.1"/>
    </source>
</evidence>
<protein>
    <submittedName>
        <fullName evidence="1">Uncharacterized protein</fullName>
    </submittedName>
</protein>
<sequence length="171" mass="20159">MLIGSKHAVKNTRPLQIVLDGKPMKQSDCFKYLGIYIHHCLSWGKHVTYIQSRKQTVPPLLDYGCVVMDECSKENAQYLERLQNWVMRITLHADRKTRRFIKLQYVYKIINNINCPKQLTGYLVKRSQRHRRSVRDPILLDPPLVKTNLGRLHLSSRLRVPETNCQERYVS</sequence>
<gene>
    <name evidence="1" type="ORF">P5673_032136</name>
</gene>
<reference evidence="1" key="2">
    <citation type="journal article" date="2023" name="Science">
        <title>Genomic signatures of disease resistance in endangered staghorn corals.</title>
        <authorList>
            <person name="Vollmer S.V."/>
            <person name="Selwyn J.D."/>
            <person name="Despard B.A."/>
            <person name="Roesel C.L."/>
        </authorList>
    </citation>
    <scope>NUCLEOTIDE SEQUENCE</scope>
    <source>
        <strain evidence="1">K2</strain>
    </source>
</reference>
<organism evidence="1 2">
    <name type="scientific">Acropora cervicornis</name>
    <name type="common">Staghorn coral</name>
    <dbReference type="NCBI Taxonomy" id="6130"/>
    <lineage>
        <taxon>Eukaryota</taxon>
        <taxon>Metazoa</taxon>
        <taxon>Cnidaria</taxon>
        <taxon>Anthozoa</taxon>
        <taxon>Hexacorallia</taxon>
        <taxon>Scleractinia</taxon>
        <taxon>Astrocoeniina</taxon>
        <taxon>Acroporidae</taxon>
        <taxon>Acropora</taxon>
    </lineage>
</organism>
<accession>A0AAD9PRZ0</accession>
<proteinExistence type="predicted"/>
<name>A0AAD9PRZ0_ACRCE</name>
<reference evidence="1" key="1">
    <citation type="journal article" date="2023" name="G3 (Bethesda)">
        <title>Whole genome assembly and annotation of the endangered Caribbean coral Acropora cervicornis.</title>
        <authorList>
            <person name="Selwyn J.D."/>
            <person name="Vollmer S.V."/>
        </authorList>
    </citation>
    <scope>NUCLEOTIDE SEQUENCE</scope>
    <source>
        <strain evidence="1">K2</strain>
    </source>
</reference>
<evidence type="ECO:0000313" key="2">
    <source>
        <dbReference type="Proteomes" id="UP001249851"/>
    </source>
</evidence>
<dbReference type="AlphaFoldDB" id="A0AAD9PRZ0"/>
<comment type="caution">
    <text evidence="1">The sequence shown here is derived from an EMBL/GenBank/DDBJ whole genome shotgun (WGS) entry which is preliminary data.</text>
</comment>
<dbReference type="EMBL" id="JARQWQ010000167">
    <property type="protein sequence ID" value="KAK2547798.1"/>
    <property type="molecule type" value="Genomic_DNA"/>
</dbReference>